<comment type="caution">
    <text evidence="9">The sequence shown here is derived from an EMBL/GenBank/DDBJ whole genome shotgun (WGS) entry which is preliminary data.</text>
</comment>
<evidence type="ECO:0000259" key="8">
    <source>
        <dbReference type="Pfam" id="PF13229"/>
    </source>
</evidence>
<dbReference type="InterPro" id="IPR022442">
    <property type="entry name" value="SO_2930-like_dom"/>
</dbReference>
<dbReference type="Pfam" id="PF13229">
    <property type="entry name" value="Beta_helix"/>
    <property type="match status" value="1"/>
</dbReference>
<protein>
    <recommendedName>
        <fullName evidence="4">mannuronan 5-epimerase</fullName>
        <ecNumber evidence="4">5.1.3.37</ecNumber>
    </recommendedName>
</protein>
<dbReference type="InterPro" id="IPR006626">
    <property type="entry name" value="PbH1"/>
</dbReference>
<dbReference type="Proteomes" id="UP001267407">
    <property type="component" value="Unassembled WGS sequence"/>
</dbReference>
<dbReference type="RefSeq" id="WP_310965336.1">
    <property type="nucleotide sequence ID" value="NZ_JAVMBO010000003.1"/>
</dbReference>
<evidence type="ECO:0000256" key="2">
    <source>
        <dbReference type="ARBA" id="ARBA00005182"/>
    </source>
</evidence>
<keyword evidence="7" id="KW-0413">Isomerase</keyword>
<dbReference type="PANTHER" id="PTHR22990">
    <property type="entry name" value="F-BOX ONLY PROTEIN"/>
    <property type="match status" value="1"/>
</dbReference>
<sequence length="497" mass="52439">MQATNNHISINKNPLLLVGIVPALLLAGCGGSDSNNESPPAVTFPEGAIMLPADDTLTTAAKNAFINAKSGDVIVFPQGTFSIKGTLTFDADSDGDGIPVENITIVGYGMGKTILNFENSTGGDGLFVQNGKDVTIKDLGVYEAAANAIKFKNTDGIILKSVATVWEGELNDQNGAYGLYPVESKNILIEDSYVRGSADAGIYVGQSENIVVRRNIAEENVAGIEIENSINADVYDNIARKNTGGILIFDLPIGNDIYGTNVRVFDNEVLNNNEVNFAKVGDFEGGVHIVPPGTGIIVLSTNDVEIYKNRITDHKTTSIVTTSYYIADENLGYVNPKYTTVIDDGWEAVPRNISIHDNEIQNSSYAPTGYLITDIITGFNAFHQAFPAILYDGLGELVAYVGADATTAGAPFSQGDYICSANNGNVSHGVVFDPEGDGSKLVDGAMPDFLFEASQTNLMACATMPAALSPSKATINGTSYGCGEDDASDPSSASCAL</sequence>
<evidence type="ECO:0000256" key="7">
    <source>
        <dbReference type="ARBA" id="ARBA00023235"/>
    </source>
</evidence>
<dbReference type="SUPFAM" id="SSF51126">
    <property type="entry name" value="Pectin lyase-like"/>
    <property type="match status" value="1"/>
</dbReference>
<dbReference type="PANTHER" id="PTHR22990:SF15">
    <property type="entry name" value="F-BOX ONLY PROTEIN 10"/>
    <property type="match status" value="1"/>
</dbReference>
<evidence type="ECO:0000256" key="1">
    <source>
        <dbReference type="ARBA" id="ARBA00001550"/>
    </source>
</evidence>
<dbReference type="NCBIfam" id="TIGR03805">
    <property type="entry name" value="beta_helix_1"/>
    <property type="match status" value="1"/>
</dbReference>
<evidence type="ECO:0000256" key="6">
    <source>
        <dbReference type="ARBA" id="ARBA00022841"/>
    </source>
</evidence>
<dbReference type="EC" id="5.1.3.37" evidence="4"/>
<dbReference type="SMART" id="SM00710">
    <property type="entry name" value="PbH1"/>
    <property type="match status" value="8"/>
</dbReference>
<organism evidence="9 10">
    <name type="scientific">Marinobacter xiaoshiensis</name>
    <dbReference type="NCBI Taxonomy" id="3073652"/>
    <lineage>
        <taxon>Bacteria</taxon>
        <taxon>Pseudomonadati</taxon>
        <taxon>Pseudomonadota</taxon>
        <taxon>Gammaproteobacteria</taxon>
        <taxon>Pseudomonadales</taxon>
        <taxon>Marinobacteraceae</taxon>
        <taxon>Marinobacter</taxon>
    </lineage>
</organism>
<evidence type="ECO:0000256" key="5">
    <source>
        <dbReference type="ARBA" id="ARBA00022737"/>
    </source>
</evidence>
<gene>
    <name evidence="9" type="ORF">RKA07_01150</name>
</gene>
<keyword evidence="10" id="KW-1185">Reference proteome</keyword>
<evidence type="ECO:0000313" key="10">
    <source>
        <dbReference type="Proteomes" id="UP001267407"/>
    </source>
</evidence>
<name>A0ABU2HCC8_9GAMM</name>
<accession>A0ABU2HCC8</accession>
<keyword evidence="5" id="KW-0677">Repeat</keyword>
<comment type="pathway">
    <text evidence="2">Glycan biosynthesis; alginate biosynthesis.</text>
</comment>
<comment type="catalytic activity">
    <reaction evidence="1">
        <text>[(1-&gt;4)-beta-D-mannuronosyl](n) = [alginate](n)</text>
        <dbReference type="Rhea" id="RHEA:45572"/>
        <dbReference type="Rhea" id="RHEA-COMP:11264"/>
        <dbReference type="Rhea" id="RHEA-COMP:11270"/>
        <dbReference type="ChEBI" id="CHEBI:58187"/>
        <dbReference type="ChEBI" id="CHEBI:85311"/>
        <dbReference type="EC" id="5.1.3.37"/>
    </reaction>
</comment>
<dbReference type="EMBL" id="JAVMBO010000003">
    <property type="protein sequence ID" value="MDS1308702.1"/>
    <property type="molecule type" value="Genomic_DNA"/>
</dbReference>
<keyword evidence="6" id="KW-0016">Alginate biosynthesis</keyword>
<dbReference type="InterPro" id="IPR039448">
    <property type="entry name" value="Beta_helix"/>
</dbReference>
<evidence type="ECO:0000313" key="9">
    <source>
        <dbReference type="EMBL" id="MDS1308702.1"/>
    </source>
</evidence>
<evidence type="ECO:0000256" key="3">
    <source>
        <dbReference type="ARBA" id="ARBA00010085"/>
    </source>
</evidence>
<dbReference type="InterPro" id="IPR012334">
    <property type="entry name" value="Pectin_lyas_fold"/>
</dbReference>
<reference evidence="9" key="1">
    <citation type="submission" date="2023-09" db="EMBL/GenBank/DDBJ databases">
        <title>Marinobacter sediminicola sp. nov. and Marinobacter maritimum sp. nov., isolated from marine sediment.</title>
        <authorList>
            <person name="An J."/>
        </authorList>
    </citation>
    <scope>NUCLEOTIDE SEQUENCE</scope>
    <source>
        <strain evidence="9">F60267</strain>
    </source>
</reference>
<comment type="similarity">
    <text evidence="3">Belongs to the D-mannuronate C5-epimerase family.</text>
</comment>
<dbReference type="Gene3D" id="2.160.20.10">
    <property type="entry name" value="Single-stranded right-handed beta-helix, Pectin lyase-like"/>
    <property type="match status" value="1"/>
</dbReference>
<feature type="domain" description="Right handed beta helix" evidence="8">
    <location>
        <begin position="125"/>
        <end position="279"/>
    </location>
</feature>
<dbReference type="InterPro" id="IPR051550">
    <property type="entry name" value="SCF-Subunits/Alg-Epimerases"/>
</dbReference>
<proteinExistence type="inferred from homology"/>
<evidence type="ECO:0000256" key="4">
    <source>
        <dbReference type="ARBA" id="ARBA00012124"/>
    </source>
</evidence>
<dbReference type="InterPro" id="IPR011050">
    <property type="entry name" value="Pectin_lyase_fold/virulence"/>
</dbReference>